<dbReference type="CDD" id="cd02440">
    <property type="entry name" value="AdoMet_MTases"/>
    <property type="match status" value="1"/>
</dbReference>
<sequence>MSNNNVTTATATRANPPSPDTEVPHTIADETGDVLAADVITDDASSESGASLASSTTSVTSSILEYRLENGRTYHKYKDGSSTGHLMMREKMIGLLTEAIAPEKDLVHNLYLRTFDDRLGTAPPNDSHSKVGRVLDVGTGSGIWANDFGDEHPEADVIGIDLSASQPSFTPPNVRFEIDDIEEPWTFSQPFDYIHSRMMKGSIRDWQTYLKRCFDNLNPGGYLELNDVDGFPTSDDGTLTEDCNLMKAFRLCFEALAALGSPFEEFSRFESIMTEIGFEDVHIRRFKWPTNSWPKDQRHKELGIWNHENLAPHLDGLLMAPLTRALNWTSEEVSLLAMEARKDLANRSIHAYFNIWSIHGRKPLKTRESQDDTSYE</sequence>
<feature type="region of interest" description="Disordered" evidence="2">
    <location>
        <begin position="1"/>
        <end position="26"/>
    </location>
</feature>
<comment type="similarity">
    <text evidence="1">Belongs to the methyltransferase superfamily. LaeA methyltransferase family.</text>
</comment>
<keyword evidence="3" id="KW-0489">Methyltransferase</keyword>
<dbReference type="STRING" id="1573173.A0A167DS31"/>
<comment type="caution">
    <text evidence="3">The sequence shown here is derived from an EMBL/GenBank/DDBJ whole genome shotgun (WGS) entry which is preliminary data.</text>
</comment>
<feature type="compositionally biased region" description="Low complexity" evidence="2">
    <location>
        <begin position="1"/>
        <end position="15"/>
    </location>
</feature>
<evidence type="ECO:0000256" key="1">
    <source>
        <dbReference type="ARBA" id="ARBA00038158"/>
    </source>
</evidence>
<evidence type="ECO:0000313" key="4">
    <source>
        <dbReference type="Proteomes" id="UP000076584"/>
    </source>
</evidence>
<dbReference type="PANTHER" id="PTHR43591">
    <property type="entry name" value="METHYLTRANSFERASE"/>
    <property type="match status" value="1"/>
</dbReference>
<dbReference type="Gene3D" id="3.40.50.150">
    <property type="entry name" value="Vaccinia Virus protein VP39"/>
    <property type="match status" value="1"/>
</dbReference>
<evidence type="ECO:0000256" key="2">
    <source>
        <dbReference type="SAM" id="MobiDB-lite"/>
    </source>
</evidence>
<evidence type="ECO:0000313" key="3">
    <source>
        <dbReference type="EMBL" id="KZL84266.1"/>
    </source>
</evidence>
<dbReference type="SUPFAM" id="SSF53335">
    <property type="entry name" value="S-adenosyl-L-methionine-dependent methyltransferases"/>
    <property type="match status" value="1"/>
</dbReference>
<dbReference type="PANTHER" id="PTHR43591:SF31">
    <property type="entry name" value="LAEA-LIKE, PUTATIVE (AFU_ORTHOLOGUE AFUA_8G01930)-RELATED"/>
    <property type="match status" value="1"/>
</dbReference>
<keyword evidence="3" id="KW-0808">Transferase</keyword>
<dbReference type="GO" id="GO:0032259">
    <property type="term" value="P:methylation"/>
    <property type="evidence" value="ECO:0007669"/>
    <property type="project" value="UniProtKB-KW"/>
</dbReference>
<accession>A0A167DS31</accession>
<name>A0A167DS31_COLIC</name>
<dbReference type="EMBL" id="LFIW01000904">
    <property type="protein sequence ID" value="KZL84266.1"/>
    <property type="molecule type" value="Genomic_DNA"/>
</dbReference>
<dbReference type="InterPro" id="IPR029063">
    <property type="entry name" value="SAM-dependent_MTases_sf"/>
</dbReference>
<proteinExistence type="inferred from homology"/>
<keyword evidence="4" id="KW-1185">Reference proteome</keyword>
<dbReference type="Pfam" id="PF13489">
    <property type="entry name" value="Methyltransf_23"/>
    <property type="match status" value="1"/>
</dbReference>
<protein>
    <submittedName>
        <fullName evidence="3">Methyltransferase domain-containing protein</fullName>
    </submittedName>
</protein>
<organism evidence="3 4">
    <name type="scientific">Colletotrichum incanum</name>
    <name type="common">Soybean anthracnose fungus</name>
    <dbReference type="NCBI Taxonomy" id="1573173"/>
    <lineage>
        <taxon>Eukaryota</taxon>
        <taxon>Fungi</taxon>
        <taxon>Dikarya</taxon>
        <taxon>Ascomycota</taxon>
        <taxon>Pezizomycotina</taxon>
        <taxon>Sordariomycetes</taxon>
        <taxon>Hypocreomycetidae</taxon>
        <taxon>Glomerellales</taxon>
        <taxon>Glomerellaceae</taxon>
        <taxon>Colletotrichum</taxon>
        <taxon>Colletotrichum spaethianum species complex</taxon>
    </lineage>
</organism>
<reference evidence="3 4" key="1">
    <citation type="submission" date="2015-06" db="EMBL/GenBank/DDBJ databases">
        <title>Survival trade-offs in plant roots during colonization by closely related pathogenic and mutualistic fungi.</title>
        <authorList>
            <person name="Hacquard S."/>
            <person name="Kracher B."/>
            <person name="Hiruma K."/>
            <person name="Weinman A."/>
            <person name="Muench P."/>
            <person name="Garrido Oter R."/>
            <person name="Ver Loren van Themaat E."/>
            <person name="Dallerey J.-F."/>
            <person name="Damm U."/>
            <person name="Henrissat B."/>
            <person name="Lespinet O."/>
            <person name="Thon M."/>
            <person name="Kemen E."/>
            <person name="McHardy A.C."/>
            <person name="Schulze-Lefert P."/>
            <person name="O'Connell R.J."/>
        </authorList>
    </citation>
    <scope>NUCLEOTIDE SEQUENCE [LARGE SCALE GENOMIC DNA]</scope>
    <source>
        <strain evidence="3 4">MAFF 238704</strain>
    </source>
</reference>
<dbReference type="AlphaFoldDB" id="A0A167DS31"/>
<gene>
    <name evidence="3" type="ORF">CI238_11256</name>
</gene>
<dbReference type="Proteomes" id="UP000076584">
    <property type="component" value="Unassembled WGS sequence"/>
</dbReference>
<dbReference type="GO" id="GO:0008168">
    <property type="term" value="F:methyltransferase activity"/>
    <property type="evidence" value="ECO:0007669"/>
    <property type="project" value="UniProtKB-KW"/>
</dbReference>